<dbReference type="PANTHER" id="PTHR33096:SF1">
    <property type="entry name" value="CXC1-LIKE CYSTEINE CLUSTER ASSOCIATED WITH KDZ TRANSPOSASES DOMAIN-CONTAINING PROTEIN"/>
    <property type="match status" value="1"/>
</dbReference>
<dbReference type="PANTHER" id="PTHR33096">
    <property type="entry name" value="CXC2 DOMAIN-CONTAINING PROTEIN"/>
    <property type="match status" value="1"/>
</dbReference>
<dbReference type="InterPro" id="IPR040521">
    <property type="entry name" value="KDZ"/>
</dbReference>
<feature type="compositionally biased region" description="Basic and acidic residues" evidence="2">
    <location>
        <begin position="327"/>
        <end position="341"/>
    </location>
</feature>
<comment type="caution">
    <text evidence="4">The sequence shown here is derived from an EMBL/GenBank/DDBJ whole genome shotgun (WGS) entry which is preliminary data.</text>
</comment>
<proteinExistence type="predicted"/>
<feature type="compositionally biased region" description="Acidic residues" evidence="2">
    <location>
        <begin position="868"/>
        <end position="887"/>
    </location>
</feature>
<feature type="region of interest" description="Disordered" evidence="2">
    <location>
        <begin position="849"/>
        <end position="905"/>
    </location>
</feature>
<feature type="domain" description="CxC1-like cysteine cluster associated with KDZ transposases" evidence="3">
    <location>
        <begin position="127"/>
        <end position="218"/>
    </location>
</feature>
<evidence type="ECO:0000256" key="1">
    <source>
        <dbReference type="SAM" id="Coils"/>
    </source>
</evidence>
<dbReference type="EMBL" id="MU129022">
    <property type="protein sequence ID" value="KAF9510124.1"/>
    <property type="molecule type" value="Genomic_DNA"/>
</dbReference>
<dbReference type="InterPro" id="IPR041320">
    <property type="entry name" value="CxC1"/>
</dbReference>
<dbReference type="Pfam" id="PF18802">
    <property type="entry name" value="CxC1"/>
    <property type="match status" value="1"/>
</dbReference>
<evidence type="ECO:0000313" key="5">
    <source>
        <dbReference type="Proteomes" id="UP000886523"/>
    </source>
</evidence>
<keyword evidence="5" id="KW-1185">Reference proteome</keyword>
<feature type="region of interest" description="Disordered" evidence="2">
    <location>
        <begin position="268"/>
        <end position="348"/>
    </location>
</feature>
<feature type="compositionally biased region" description="Low complexity" evidence="2">
    <location>
        <begin position="23"/>
        <end position="44"/>
    </location>
</feature>
<dbReference type="OrthoDB" id="3364670at2759"/>
<accession>A0A9P6AQE3</accession>
<gene>
    <name evidence="4" type="ORF">BS47DRAFT_1364749</name>
</gene>
<evidence type="ECO:0000313" key="4">
    <source>
        <dbReference type="EMBL" id="KAF9510124.1"/>
    </source>
</evidence>
<evidence type="ECO:0000259" key="3">
    <source>
        <dbReference type="Pfam" id="PF18802"/>
    </source>
</evidence>
<feature type="region of interest" description="Disordered" evidence="2">
    <location>
        <begin position="369"/>
        <end position="394"/>
    </location>
</feature>
<feature type="compositionally biased region" description="Basic and acidic residues" evidence="2">
    <location>
        <begin position="381"/>
        <end position="394"/>
    </location>
</feature>
<organism evidence="4 5">
    <name type="scientific">Hydnum rufescens UP504</name>
    <dbReference type="NCBI Taxonomy" id="1448309"/>
    <lineage>
        <taxon>Eukaryota</taxon>
        <taxon>Fungi</taxon>
        <taxon>Dikarya</taxon>
        <taxon>Basidiomycota</taxon>
        <taxon>Agaricomycotina</taxon>
        <taxon>Agaricomycetes</taxon>
        <taxon>Cantharellales</taxon>
        <taxon>Hydnaceae</taxon>
        <taxon>Hydnum</taxon>
    </lineage>
</organism>
<feature type="region of interest" description="Disordered" evidence="2">
    <location>
        <begin position="1"/>
        <end position="45"/>
    </location>
</feature>
<evidence type="ECO:0000256" key="2">
    <source>
        <dbReference type="SAM" id="MobiDB-lite"/>
    </source>
</evidence>
<name>A0A9P6AQE3_9AGAM</name>
<protein>
    <recommendedName>
        <fullName evidence="3">CxC1-like cysteine cluster associated with KDZ transposases domain-containing protein</fullName>
    </recommendedName>
</protein>
<dbReference type="Proteomes" id="UP000886523">
    <property type="component" value="Unassembled WGS sequence"/>
</dbReference>
<dbReference type="AlphaFoldDB" id="A0A9P6AQE3"/>
<dbReference type="Pfam" id="PF18758">
    <property type="entry name" value="KDZ"/>
    <property type="match status" value="1"/>
</dbReference>
<reference evidence="4" key="1">
    <citation type="journal article" date="2020" name="Nat. Commun.">
        <title>Large-scale genome sequencing of mycorrhizal fungi provides insights into the early evolution of symbiotic traits.</title>
        <authorList>
            <person name="Miyauchi S."/>
            <person name="Kiss E."/>
            <person name="Kuo A."/>
            <person name="Drula E."/>
            <person name="Kohler A."/>
            <person name="Sanchez-Garcia M."/>
            <person name="Morin E."/>
            <person name="Andreopoulos B."/>
            <person name="Barry K.W."/>
            <person name="Bonito G."/>
            <person name="Buee M."/>
            <person name="Carver A."/>
            <person name="Chen C."/>
            <person name="Cichocki N."/>
            <person name="Clum A."/>
            <person name="Culley D."/>
            <person name="Crous P.W."/>
            <person name="Fauchery L."/>
            <person name="Girlanda M."/>
            <person name="Hayes R.D."/>
            <person name="Keri Z."/>
            <person name="LaButti K."/>
            <person name="Lipzen A."/>
            <person name="Lombard V."/>
            <person name="Magnuson J."/>
            <person name="Maillard F."/>
            <person name="Murat C."/>
            <person name="Nolan M."/>
            <person name="Ohm R.A."/>
            <person name="Pangilinan J."/>
            <person name="Pereira M.F."/>
            <person name="Perotto S."/>
            <person name="Peter M."/>
            <person name="Pfister S."/>
            <person name="Riley R."/>
            <person name="Sitrit Y."/>
            <person name="Stielow J.B."/>
            <person name="Szollosi G."/>
            <person name="Zifcakova L."/>
            <person name="Stursova M."/>
            <person name="Spatafora J.W."/>
            <person name="Tedersoo L."/>
            <person name="Vaario L.M."/>
            <person name="Yamada A."/>
            <person name="Yan M."/>
            <person name="Wang P."/>
            <person name="Xu J."/>
            <person name="Bruns T."/>
            <person name="Baldrian P."/>
            <person name="Vilgalys R."/>
            <person name="Dunand C."/>
            <person name="Henrissat B."/>
            <person name="Grigoriev I.V."/>
            <person name="Hibbett D."/>
            <person name="Nagy L.G."/>
            <person name="Martin F.M."/>
        </authorList>
    </citation>
    <scope>NUCLEOTIDE SEQUENCE</scope>
    <source>
        <strain evidence="4">UP504</strain>
    </source>
</reference>
<sequence length="905" mass="102662">MTSLSCPRPSKKPRGSSTPSILPAPHASASLTSPSPSLEYLSSSAATPDTPFMRSEYVSWEPLALQYESVQASPSKIQILKDRRSRHARRKHAQAYRWNNDVLPSLLHPFMKVMRERFSKSASSTPGNPAMCTCGKKLRSLKVLCVSMERLENIVLEVCLCRTAGIQLIERGFFPCAPLCPSLAVSLDMLEFVASLFLNMAPNERAWAATVVEYLRARGHEFATGDSFRRRFANALAYYQVLVRLVRAEITQIIAGDKTCLNNELDEKTPVNDRKYPNVQSQPKLVPHPDAAPTSPAPATPASVDSVRPKSRQLFVLMETSNSNGSSDRDRRAGHEGESGNHDPPIIAPGTIVLARGYLEQWERRMSEMRPARSSHAGQKRKADTHDFDGDPSEVDKVEPGLHAPNSAYDACRESFIAADGDWVKASTQFFEDTGVMALLCHHDLPLAVASMWTPGEKQFYVFALLETLLNHLPGRWRVGALYDIGCQMDQSLKKWKFRPEWLPRFEWGVSIFHAYGHQWACQLWYHPRKSEHWGLSDGEGCYHRRLFILDLQMEHIDWVKRVGMGKWLQDRLDRAQRRMEEAEMKLGNRSISYLLDQFKAQREYHSRPVSRQSQTKGAQAIERIISLTATLESQKENLKDAIAEGINLVEGESTASNLVQAEWQEKVQLLREAIQCLEGTIKKKTDELRNWWHFGGKEVFGWGAYVPPMLTMEGLYQLDVDQDIWEDSRGDIADFPDGIVPPWLGDPSVKEGIQLSQEIANCCQELERCKAEHANLQTWFCEEYSHVMEVFMGSEDEDVSYFALHQANQLYEWMTAWKRTWSRPLPLQEHHAVWTQVQHEMEFDATAISDLQPPLTTRRNERSSADYDSDASSDDTEGGELEESFEPQEASLIVAMDQASVEEA</sequence>
<keyword evidence="1" id="KW-0175">Coiled coil</keyword>
<feature type="coiled-coil region" evidence="1">
    <location>
        <begin position="625"/>
        <end position="688"/>
    </location>
</feature>